<name>A0AB37UA86_9CYAN</name>
<dbReference type="Pfam" id="PF00589">
    <property type="entry name" value="Phage_integrase"/>
    <property type="match status" value="1"/>
</dbReference>
<organism evidence="3 4">
    <name type="scientific">Chroococcidiopsis cubana SAG 39.79</name>
    <dbReference type="NCBI Taxonomy" id="388085"/>
    <lineage>
        <taxon>Bacteria</taxon>
        <taxon>Bacillati</taxon>
        <taxon>Cyanobacteriota</taxon>
        <taxon>Cyanophyceae</taxon>
        <taxon>Chroococcidiopsidales</taxon>
        <taxon>Chroococcidiopsidaceae</taxon>
        <taxon>Chroococcidiopsis</taxon>
    </lineage>
</organism>
<comment type="caution">
    <text evidence="3">The sequence shown here is derived from an EMBL/GenBank/DDBJ whole genome shotgun (WGS) entry which is preliminary data.</text>
</comment>
<accession>A0AB37UA86</accession>
<sequence length="114" mass="12693">MLDNAFSLSVQFSRLGTVMPDPKHSGERLGYDGLYKMVKKVAASATTEELKPHHFRHSFGNTITRAGVDPLYGKELMGIKTDKVYRRYTQGSLKQAAAQAYLRAIGEDEGDDQI</sequence>
<dbReference type="GO" id="GO:0015074">
    <property type="term" value="P:DNA integration"/>
    <property type="evidence" value="ECO:0007669"/>
    <property type="project" value="InterPro"/>
</dbReference>
<dbReference type="GO" id="GO:0003677">
    <property type="term" value="F:DNA binding"/>
    <property type="evidence" value="ECO:0007669"/>
    <property type="project" value="InterPro"/>
</dbReference>
<keyword evidence="1" id="KW-0233">DNA recombination</keyword>
<evidence type="ECO:0000259" key="2">
    <source>
        <dbReference type="Pfam" id="PF00589"/>
    </source>
</evidence>
<dbReference type="Gene3D" id="1.10.443.10">
    <property type="entry name" value="Intergrase catalytic core"/>
    <property type="match status" value="1"/>
</dbReference>
<dbReference type="GO" id="GO:0006310">
    <property type="term" value="P:DNA recombination"/>
    <property type="evidence" value="ECO:0007669"/>
    <property type="project" value="UniProtKB-KW"/>
</dbReference>
<reference evidence="3 4" key="1">
    <citation type="journal article" date="2019" name="Genome Biol. Evol.">
        <title>Day and night: Metabolic profiles and evolutionary relationships of six axenic non-marine cyanobacteria.</title>
        <authorList>
            <person name="Will S.E."/>
            <person name="Henke P."/>
            <person name="Boedeker C."/>
            <person name="Huang S."/>
            <person name="Brinkmann H."/>
            <person name="Rohde M."/>
            <person name="Jarek M."/>
            <person name="Friedl T."/>
            <person name="Seufert S."/>
            <person name="Schumacher M."/>
            <person name="Overmann J."/>
            <person name="Neumann-Schaal M."/>
            <person name="Petersen J."/>
        </authorList>
    </citation>
    <scope>NUCLEOTIDE SEQUENCE [LARGE SCALE GENOMIC DNA]</scope>
    <source>
        <strain evidence="3 4">SAG 39.79</strain>
    </source>
</reference>
<gene>
    <name evidence="3" type="ORF">DSM107010_62360</name>
</gene>
<dbReference type="EMBL" id="RSCK01000107">
    <property type="protein sequence ID" value="RUT02658.1"/>
    <property type="molecule type" value="Genomic_DNA"/>
</dbReference>
<protein>
    <recommendedName>
        <fullName evidence="2">Tyr recombinase domain-containing protein</fullName>
    </recommendedName>
</protein>
<evidence type="ECO:0000256" key="1">
    <source>
        <dbReference type="ARBA" id="ARBA00023172"/>
    </source>
</evidence>
<dbReference type="SUPFAM" id="SSF56349">
    <property type="entry name" value="DNA breaking-rejoining enzymes"/>
    <property type="match status" value="1"/>
</dbReference>
<dbReference type="AlphaFoldDB" id="A0AB37UA86"/>
<evidence type="ECO:0000313" key="4">
    <source>
        <dbReference type="Proteomes" id="UP000282574"/>
    </source>
</evidence>
<dbReference type="Proteomes" id="UP000282574">
    <property type="component" value="Unassembled WGS sequence"/>
</dbReference>
<proteinExistence type="predicted"/>
<dbReference type="InterPro" id="IPR013762">
    <property type="entry name" value="Integrase-like_cat_sf"/>
</dbReference>
<evidence type="ECO:0000313" key="3">
    <source>
        <dbReference type="EMBL" id="RUT02658.1"/>
    </source>
</evidence>
<keyword evidence="4" id="KW-1185">Reference proteome</keyword>
<feature type="domain" description="Tyr recombinase" evidence="2">
    <location>
        <begin position="24"/>
        <end position="90"/>
    </location>
</feature>
<dbReference type="InterPro" id="IPR002104">
    <property type="entry name" value="Integrase_catalytic"/>
</dbReference>
<dbReference type="InterPro" id="IPR011010">
    <property type="entry name" value="DNA_brk_join_enz"/>
</dbReference>